<name>A0A7T2S3H0_DELAC</name>
<dbReference type="Pfam" id="PF04542">
    <property type="entry name" value="Sigma70_r2"/>
    <property type="match status" value="1"/>
</dbReference>
<sequence length="183" mass="20719">MLITCIAPSSPFVSCPAVTPHQALAHLYQQHHGWLRTWLQRRLGHAGDAADFAQDTYVRVMESRTELSEIREPRAFLTTVAKRVMANHLRRREIERAYLDTLALQPEPLAPSPEERAIVLETLCELDRLLDGLPPKVRAAFLHAQLDGMAYAEIALLLQVSVSSVKQYMARAIRHCYFPEHAA</sequence>
<dbReference type="Gene3D" id="1.10.10.10">
    <property type="entry name" value="Winged helix-like DNA-binding domain superfamily/Winged helix DNA-binding domain"/>
    <property type="match status" value="1"/>
</dbReference>
<dbReference type="Gene3D" id="1.10.1740.10">
    <property type="match status" value="1"/>
</dbReference>
<dbReference type="EMBL" id="CP065668">
    <property type="protein sequence ID" value="QPS08169.1"/>
    <property type="molecule type" value="Genomic_DNA"/>
</dbReference>
<dbReference type="NCBIfam" id="NF007232">
    <property type="entry name" value="PRK09651.1"/>
    <property type="match status" value="1"/>
</dbReference>
<dbReference type="SUPFAM" id="SSF88659">
    <property type="entry name" value="Sigma3 and sigma4 domains of RNA polymerase sigma factors"/>
    <property type="match status" value="1"/>
</dbReference>
<organism evidence="7 8">
    <name type="scientific">Delftia acidovorans</name>
    <name type="common">Pseudomonas acidovorans</name>
    <name type="synonym">Comamonas acidovorans</name>
    <dbReference type="NCBI Taxonomy" id="80866"/>
    <lineage>
        <taxon>Bacteria</taxon>
        <taxon>Pseudomonadati</taxon>
        <taxon>Pseudomonadota</taxon>
        <taxon>Betaproteobacteria</taxon>
        <taxon>Burkholderiales</taxon>
        <taxon>Comamonadaceae</taxon>
        <taxon>Delftia</taxon>
    </lineage>
</organism>
<gene>
    <name evidence="7" type="ORF">I6G66_28580</name>
</gene>
<evidence type="ECO:0000313" key="7">
    <source>
        <dbReference type="EMBL" id="QPS08169.1"/>
    </source>
</evidence>
<dbReference type="InterPro" id="IPR013249">
    <property type="entry name" value="RNA_pol_sigma70_r4_t2"/>
</dbReference>
<evidence type="ECO:0000256" key="2">
    <source>
        <dbReference type="ARBA" id="ARBA00023015"/>
    </source>
</evidence>
<keyword evidence="4" id="KW-0804">Transcription</keyword>
<evidence type="ECO:0000256" key="1">
    <source>
        <dbReference type="ARBA" id="ARBA00010641"/>
    </source>
</evidence>
<evidence type="ECO:0000259" key="5">
    <source>
        <dbReference type="Pfam" id="PF04542"/>
    </source>
</evidence>
<reference evidence="7 8" key="1">
    <citation type="submission" date="2020-12" db="EMBL/GenBank/DDBJ databases">
        <title>FDA dAtabase for Regulatory Grade micrObial Sequences (FDA-ARGOS): Supporting development and validation of Infectious Disease Dx tests.</title>
        <authorList>
            <person name="Sproer C."/>
            <person name="Gronow S."/>
            <person name="Severitt S."/>
            <person name="Schroder I."/>
            <person name="Tallon L."/>
            <person name="Sadzewicz L."/>
            <person name="Zhao X."/>
            <person name="Boylan J."/>
            <person name="Ott S."/>
            <person name="Bowen H."/>
            <person name="Vavikolanu K."/>
            <person name="Mehta A."/>
            <person name="Aluvathingal J."/>
            <person name="Nadendla S."/>
            <person name="Lowell S."/>
            <person name="Myers T."/>
            <person name="Yan Y."/>
            <person name="Sichtig H."/>
        </authorList>
    </citation>
    <scope>NUCLEOTIDE SEQUENCE [LARGE SCALE GENOMIC DNA]</scope>
    <source>
        <strain evidence="7 8">FDAARGOS_909</strain>
    </source>
</reference>
<dbReference type="Proteomes" id="UP000594778">
    <property type="component" value="Chromosome"/>
</dbReference>
<dbReference type="SUPFAM" id="SSF88946">
    <property type="entry name" value="Sigma2 domain of RNA polymerase sigma factors"/>
    <property type="match status" value="1"/>
</dbReference>
<dbReference type="GO" id="GO:0006352">
    <property type="term" value="P:DNA-templated transcription initiation"/>
    <property type="evidence" value="ECO:0007669"/>
    <property type="project" value="InterPro"/>
</dbReference>
<dbReference type="InterPro" id="IPR013325">
    <property type="entry name" value="RNA_pol_sigma_r2"/>
</dbReference>
<dbReference type="CDD" id="cd06171">
    <property type="entry name" value="Sigma70_r4"/>
    <property type="match status" value="1"/>
</dbReference>
<dbReference type="GO" id="GO:0003677">
    <property type="term" value="F:DNA binding"/>
    <property type="evidence" value="ECO:0007669"/>
    <property type="project" value="InterPro"/>
</dbReference>
<dbReference type="NCBIfam" id="TIGR02937">
    <property type="entry name" value="sigma70-ECF"/>
    <property type="match status" value="1"/>
</dbReference>
<dbReference type="PANTHER" id="PTHR43133:SF63">
    <property type="entry name" value="RNA POLYMERASE SIGMA FACTOR FECI-RELATED"/>
    <property type="match status" value="1"/>
</dbReference>
<evidence type="ECO:0000259" key="6">
    <source>
        <dbReference type="Pfam" id="PF08281"/>
    </source>
</evidence>
<dbReference type="InterPro" id="IPR007627">
    <property type="entry name" value="RNA_pol_sigma70_r2"/>
</dbReference>
<dbReference type="InterPro" id="IPR036388">
    <property type="entry name" value="WH-like_DNA-bd_sf"/>
</dbReference>
<dbReference type="Pfam" id="PF08281">
    <property type="entry name" value="Sigma70_r4_2"/>
    <property type="match status" value="1"/>
</dbReference>
<evidence type="ECO:0000256" key="4">
    <source>
        <dbReference type="ARBA" id="ARBA00023163"/>
    </source>
</evidence>
<feature type="domain" description="RNA polymerase sigma factor 70 region 4 type 2" evidence="6">
    <location>
        <begin position="125"/>
        <end position="176"/>
    </location>
</feature>
<dbReference type="RefSeq" id="WP_183020871.1">
    <property type="nucleotide sequence ID" value="NZ_CP065668.1"/>
</dbReference>
<comment type="similarity">
    <text evidence="1">Belongs to the sigma-70 factor family. ECF subfamily.</text>
</comment>
<dbReference type="InterPro" id="IPR013324">
    <property type="entry name" value="RNA_pol_sigma_r3/r4-like"/>
</dbReference>
<evidence type="ECO:0000313" key="8">
    <source>
        <dbReference type="Proteomes" id="UP000594778"/>
    </source>
</evidence>
<dbReference type="PANTHER" id="PTHR43133">
    <property type="entry name" value="RNA POLYMERASE ECF-TYPE SIGMA FACTO"/>
    <property type="match status" value="1"/>
</dbReference>
<evidence type="ECO:0000256" key="3">
    <source>
        <dbReference type="ARBA" id="ARBA00023082"/>
    </source>
</evidence>
<dbReference type="NCBIfam" id="NF009180">
    <property type="entry name" value="PRK12528.1"/>
    <property type="match status" value="1"/>
</dbReference>
<dbReference type="AlphaFoldDB" id="A0A7T2S3H0"/>
<keyword evidence="2" id="KW-0805">Transcription regulation</keyword>
<protein>
    <submittedName>
        <fullName evidence="7">Sigma-70 family RNA polymerase sigma factor</fullName>
    </submittedName>
</protein>
<dbReference type="InterPro" id="IPR039425">
    <property type="entry name" value="RNA_pol_sigma-70-like"/>
</dbReference>
<proteinExistence type="inferred from homology"/>
<keyword evidence="3" id="KW-0731">Sigma factor</keyword>
<dbReference type="FunFam" id="1.10.10.10:FF:000427">
    <property type="entry name" value="RNA polymerase sigma factor"/>
    <property type="match status" value="1"/>
</dbReference>
<dbReference type="InterPro" id="IPR014284">
    <property type="entry name" value="RNA_pol_sigma-70_dom"/>
</dbReference>
<dbReference type="FunFam" id="1.10.1740.10:FF:000009">
    <property type="entry name" value="RNA polymerase sigma factor"/>
    <property type="match status" value="1"/>
</dbReference>
<feature type="domain" description="RNA polymerase sigma-70 region 2" evidence="5">
    <location>
        <begin position="27"/>
        <end position="92"/>
    </location>
</feature>
<accession>A0A7T2S3H0</accession>
<dbReference type="GO" id="GO:0016987">
    <property type="term" value="F:sigma factor activity"/>
    <property type="evidence" value="ECO:0007669"/>
    <property type="project" value="UniProtKB-KW"/>
</dbReference>